<sequence length="120" mass="12389">GPHTAINQGRQALGRVRAVHAQPALHGQDHHGRPRRLALAPVPPPPRRAVGGPGPRRADRAGRGGPLAGARGEALRPPRDGPQALGGWGGTGAGAGGLLRRVRRGRHRAPGGRLRPRGPV</sequence>
<name>A0A6J4P6U9_9ACTN</name>
<feature type="non-terminal residue" evidence="2">
    <location>
        <position position="120"/>
    </location>
</feature>
<dbReference type="EC" id="2.7.7.13" evidence="2"/>
<dbReference type="GO" id="GO:0004476">
    <property type="term" value="F:mannose-6-phosphate isomerase activity"/>
    <property type="evidence" value="ECO:0007669"/>
    <property type="project" value="UniProtKB-EC"/>
</dbReference>
<evidence type="ECO:0000313" key="2">
    <source>
        <dbReference type="EMBL" id="CAA9402496.1"/>
    </source>
</evidence>
<dbReference type="GO" id="GO:0004475">
    <property type="term" value="F:mannose-1-phosphate guanylyltransferase (GTP) activity"/>
    <property type="evidence" value="ECO:0007669"/>
    <property type="project" value="UniProtKB-EC"/>
</dbReference>
<keyword evidence="2" id="KW-0548">Nucleotidyltransferase</keyword>
<gene>
    <name evidence="2" type="ORF">AVDCRST_MAG55-754</name>
</gene>
<organism evidence="2">
    <name type="scientific">uncultured Rubrobacteraceae bacterium</name>
    <dbReference type="NCBI Taxonomy" id="349277"/>
    <lineage>
        <taxon>Bacteria</taxon>
        <taxon>Bacillati</taxon>
        <taxon>Actinomycetota</taxon>
        <taxon>Rubrobacteria</taxon>
        <taxon>Rubrobacterales</taxon>
        <taxon>Rubrobacteraceae</taxon>
        <taxon>environmental samples</taxon>
    </lineage>
</organism>
<dbReference type="EMBL" id="CADCUZ010000031">
    <property type="protein sequence ID" value="CAA9402496.1"/>
    <property type="molecule type" value="Genomic_DNA"/>
</dbReference>
<feature type="compositionally biased region" description="Gly residues" evidence="1">
    <location>
        <begin position="84"/>
        <end position="97"/>
    </location>
</feature>
<feature type="compositionally biased region" description="Basic residues" evidence="1">
    <location>
        <begin position="100"/>
        <end position="120"/>
    </location>
</feature>
<feature type="non-terminal residue" evidence="2">
    <location>
        <position position="1"/>
    </location>
</feature>
<accession>A0A6J4P6U9</accession>
<dbReference type="AlphaFoldDB" id="A0A6J4P6U9"/>
<dbReference type="EC" id="5.3.1.8" evidence="2"/>
<feature type="region of interest" description="Disordered" evidence="1">
    <location>
        <begin position="20"/>
        <end position="120"/>
    </location>
</feature>
<reference evidence="2" key="1">
    <citation type="submission" date="2020-02" db="EMBL/GenBank/DDBJ databases">
        <authorList>
            <person name="Meier V. D."/>
        </authorList>
    </citation>
    <scope>NUCLEOTIDE SEQUENCE</scope>
    <source>
        <strain evidence="2">AVDCRST_MAG55</strain>
    </source>
</reference>
<evidence type="ECO:0000256" key="1">
    <source>
        <dbReference type="SAM" id="MobiDB-lite"/>
    </source>
</evidence>
<keyword evidence="2" id="KW-0808">Transferase</keyword>
<keyword evidence="2" id="KW-0413">Isomerase</keyword>
<proteinExistence type="predicted"/>
<protein>
    <submittedName>
        <fullName evidence="2">Mannose-1-phosphate guanylyltransferase / Mannose-6-phosphate isomerase</fullName>
        <ecNumber evidence="2">2.7.7.13</ecNumber>
        <ecNumber evidence="2">5.3.1.8</ecNumber>
    </submittedName>
</protein>